<sequence length="52" mass="5708">MRADAGFTAVEMRDVPDDPLDSVYWRIAQRPEPPQDIPVLESEGIAATPGQV</sequence>
<name>A0A1H2L734_9ACTN</name>
<dbReference type="AlphaFoldDB" id="A0A1H2L734"/>
<dbReference type="RefSeq" id="WP_162489673.1">
    <property type="nucleotide sequence ID" value="NZ_LBMC01000066.1"/>
</dbReference>
<dbReference type="Proteomes" id="UP000182977">
    <property type="component" value="Chromosome I"/>
</dbReference>
<dbReference type="EMBL" id="LT629791">
    <property type="protein sequence ID" value="SDU76803.1"/>
    <property type="molecule type" value="Genomic_DNA"/>
</dbReference>
<gene>
    <name evidence="1" type="ORF">SAMN04488563_5321</name>
</gene>
<reference evidence="2" key="1">
    <citation type="submission" date="2016-10" db="EMBL/GenBank/DDBJ databases">
        <authorList>
            <person name="Varghese N."/>
            <person name="Submissions S."/>
        </authorList>
    </citation>
    <scope>NUCLEOTIDE SEQUENCE [LARGE SCALE GENOMIC DNA]</scope>
    <source>
        <strain evidence="2">DSM 45079</strain>
    </source>
</reference>
<evidence type="ECO:0000313" key="2">
    <source>
        <dbReference type="Proteomes" id="UP000182977"/>
    </source>
</evidence>
<protein>
    <submittedName>
        <fullName evidence="1">Uncharacterized protein</fullName>
    </submittedName>
</protein>
<proteinExistence type="predicted"/>
<evidence type="ECO:0000313" key="1">
    <source>
        <dbReference type="EMBL" id="SDU76803.1"/>
    </source>
</evidence>
<organism evidence="1 2">
    <name type="scientific">Jiangella alkaliphila</name>
    <dbReference type="NCBI Taxonomy" id="419479"/>
    <lineage>
        <taxon>Bacteria</taxon>
        <taxon>Bacillati</taxon>
        <taxon>Actinomycetota</taxon>
        <taxon>Actinomycetes</taxon>
        <taxon>Jiangellales</taxon>
        <taxon>Jiangellaceae</taxon>
        <taxon>Jiangella</taxon>
    </lineage>
</organism>
<keyword evidence="2" id="KW-1185">Reference proteome</keyword>
<accession>A0A1H2L734</accession>